<dbReference type="EMBL" id="BLRV01000122">
    <property type="protein sequence ID" value="GFP21860.1"/>
    <property type="molecule type" value="Genomic_DNA"/>
</dbReference>
<dbReference type="PANTHER" id="PTHR30486:SF15">
    <property type="entry name" value="TYPE II_IV SECRETION SYSTEM ATPASE"/>
    <property type="match status" value="1"/>
</dbReference>
<dbReference type="InterPro" id="IPR050921">
    <property type="entry name" value="T4SS_GSP_E_ATPase"/>
</dbReference>
<dbReference type="EMBL" id="BLRZ01000017">
    <property type="protein sequence ID" value="GFP29618.1"/>
    <property type="molecule type" value="Genomic_DNA"/>
</dbReference>
<evidence type="ECO:0000313" key="5">
    <source>
        <dbReference type="EMBL" id="GFP37743.1"/>
    </source>
</evidence>
<dbReference type="EMBL" id="BLSD01000001">
    <property type="protein sequence ID" value="GFP38325.1"/>
    <property type="molecule type" value="Genomic_DNA"/>
</dbReference>
<evidence type="ECO:0000313" key="9">
    <source>
        <dbReference type="Proteomes" id="UP000580051"/>
    </source>
</evidence>
<evidence type="ECO:0000313" key="3">
    <source>
        <dbReference type="EMBL" id="GFP21860.1"/>
    </source>
</evidence>
<dbReference type="Gene3D" id="3.40.50.300">
    <property type="entry name" value="P-loop containing nucleotide triphosphate hydrolases"/>
    <property type="match status" value="1"/>
</dbReference>
<keyword evidence="10" id="KW-1185">Reference proteome</keyword>
<dbReference type="EMBL" id="BLSC01000151">
    <property type="protein sequence ID" value="GFP37743.1"/>
    <property type="molecule type" value="Genomic_DNA"/>
</dbReference>
<dbReference type="Pfam" id="PF00437">
    <property type="entry name" value="T2SSE"/>
    <property type="match status" value="1"/>
</dbReference>
<comment type="caution">
    <text evidence="3">The sequence shown here is derived from an EMBL/GenBank/DDBJ whole genome shotgun (WGS) entry which is preliminary data.</text>
</comment>
<feature type="domain" description="AAA+ ATPase" evidence="2">
    <location>
        <begin position="191"/>
        <end position="328"/>
    </location>
</feature>
<dbReference type="Gene3D" id="3.30.450.380">
    <property type="match status" value="1"/>
</dbReference>
<evidence type="ECO:0000313" key="4">
    <source>
        <dbReference type="EMBL" id="GFP29618.1"/>
    </source>
</evidence>
<reference evidence="7 8" key="1">
    <citation type="journal article" date="2020" name="Front. Microbiol.">
        <title>Single-cell genomics of novel Actinobacteria with the Wood-Ljungdahl pathway discovered in a serpentinizing system.</title>
        <authorList>
            <person name="Merino N."/>
            <person name="Kawai M."/>
            <person name="Boyd E.S."/>
            <person name="Colman D.R."/>
            <person name="McGlynn S.E."/>
            <person name="Nealson K.H."/>
            <person name="Kurokawa K."/>
            <person name="Hongoh Y."/>
        </authorList>
    </citation>
    <scope>NUCLEOTIDE SEQUENCE [LARGE SCALE GENOMIC DNA]</scope>
    <source>
        <strain evidence="3 9">S06</strain>
        <strain evidence="4 10">S34</strain>
        <strain evidence="5 7">S44</strain>
        <strain evidence="6 8">S47</strain>
    </source>
</reference>
<dbReference type="AlphaFoldDB" id="A0A6V8NR57"/>
<comment type="similarity">
    <text evidence="1">Belongs to the GSP E family.</text>
</comment>
<dbReference type="InterPro" id="IPR001482">
    <property type="entry name" value="T2SS/T4SS_dom"/>
</dbReference>
<dbReference type="CDD" id="cd01130">
    <property type="entry name" value="VirB11-like_ATPase"/>
    <property type="match status" value="1"/>
</dbReference>
<dbReference type="Proteomes" id="UP000569018">
    <property type="component" value="Unassembled WGS sequence"/>
</dbReference>
<dbReference type="RefSeq" id="WP_176226944.1">
    <property type="nucleotide sequence ID" value="NZ_BLRV01000122.1"/>
</dbReference>
<dbReference type="PANTHER" id="PTHR30486">
    <property type="entry name" value="TWITCHING MOTILITY PROTEIN PILT"/>
    <property type="match status" value="1"/>
</dbReference>
<evidence type="ECO:0000313" key="10">
    <source>
        <dbReference type="Proteomes" id="UP000588083"/>
    </source>
</evidence>
<evidence type="ECO:0000313" key="6">
    <source>
        <dbReference type="EMBL" id="GFP38325.1"/>
    </source>
</evidence>
<name>A0A6V8NR57_9ACTN</name>
<protein>
    <submittedName>
        <fullName evidence="3">Pilus assembly protein CpaF</fullName>
    </submittedName>
</protein>
<dbReference type="InterPro" id="IPR003593">
    <property type="entry name" value="AAA+_ATPase"/>
</dbReference>
<evidence type="ECO:0000313" key="7">
    <source>
        <dbReference type="Proteomes" id="UP000561271"/>
    </source>
</evidence>
<gene>
    <name evidence="3" type="ORF">HKBW3S06_01086</name>
    <name evidence="4" type="ORF">HKBW3S34_00538</name>
    <name evidence="5" type="ORF">HKBW3S44_01420</name>
    <name evidence="6" type="ORF">HKBW3S47_00026</name>
</gene>
<dbReference type="SMART" id="SM00382">
    <property type="entry name" value="AAA"/>
    <property type="match status" value="1"/>
</dbReference>
<evidence type="ECO:0000313" key="8">
    <source>
        <dbReference type="Proteomes" id="UP000569018"/>
    </source>
</evidence>
<dbReference type="InterPro" id="IPR027417">
    <property type="entry name" value="P-loop_NTPase"/>
</dbReference>
<dbReference type="GO" id="GO:0016887">
    <property type="term" value="F:ATP hydrolysis activity"/>
    <property type="evidence" value="ECO:0007669"/>
    <property type="project" value="InterPro"/>
</dbReference>
<proteinExistence type="inferred from homology"/>
<dbReference type="Proteomes" id="UP000561271">
    <property type="component" value="Unassembled WGS sequence"/>
</dbReference>
<dbReference type="Proteomes" id="UP000588083">
    <property type="component" value="Unassembled WGS sequence"/>
</dbReference>
<organism evidence="3 9">
    <name type="scientific">Candidatus Hakubella thermalkaliphila</name>
    <dbReference type="NCBI Taxonomy" id="2754717"/>
    <lineage>
        <taxon>Bacteria</taxon>
        <taxon>Bacillati</taxon>
        <taxon>Actinomycetota</taxon>
        <taxon>Actinomycetota incertae sedis</taxon>
        <taxon>Candidatus Hakubellales</taxon>
        <taxon>Candidatus Hakubellaceae</taxon>
        <taxon>Candidatus Hakubella</taxon>
    </lineage>
</organism>
<evidence type="ECO:0000259" key="2">
    <source>
        <dbReference type="SMART" id="SM00382"/>
    </source>
</evidence>
<accession>A0A6V8NR57</accession>
<sequence length="416" mass="46582">MNLEVFLHDSVIDRINTEQFKVLSPDEKRKKVRDLISRIVSEEKMILPRHLLEKISSQICDEIVGLGPIDFLLKDESVTEIMVNGPFEVYIEREGKLFRTEIQFADEEHLLKTIERIVAPLGLRIDESSPKVDGRLPDGSRINAVIAPISLRGPVLTIRKFAARPISVEELVERGSLSSEMAALLRALILFRKNIVICGGAGSGKTTLLNSLSAFIPPDERLITIEDSAELNLNQPHVISLESRPPNIEGKGEILIRDLVRNALRMRPDRIIVGEVRGGEAVDMLQAMNTGHDGSLTTAHANSPGDLISRLETMVLMSDIELPVRVIREQIASALDFIVHLARFSDGTRKITNIVEVQRSRKTAIRLRDIFYYQFEGLDQDKRVLGSFQATGLLPTSLEQLHLAGIELPEEVFRND</sequence>
<dbReference type="SUPFAM" id="SSF52540">
    <property type="entry name" value="P-loop containing nucleoside triphosphate hydrolases"/>
    <property type="match status" value="1"/>
</dbReference>
<evidence type="ECO:0000256" key="1">
    <source>
        <dbReference type="ARBA" id="ARBA00006611"/>
    </source>
</evidence>
<dbReference type="Proteomes" id="UP000580051">
    <property type="component" value="Unassembled WGS sequence"/>
</dbReference>